<comment type="similarity">
    <text evidence="1">Belongs to the CDPF1 family.</text>
</comment>
<dbReference type="OMA" id="CRRAVCH"/>
<dbReference type="Pfam" id="PF10170">
    <property type="entry name" value="C6_DPF"/>
    <property type="match status" value="1"/>
</dbReference>
<dbReference type="InterPro" id="IPR018785">
    <property type="entry name" value="CDPF1_dom"/>
</dbReference>
<dbReference type="AlphaFoldDB" id="A0A0D3I6W1"/>
<reference evidence="4" key="2">
    <citation type="submission" date="2024-10" db="UniProtKB">
        <authorList>
            <consortium name="EnsemblProtists"/>
        </authorList>
    </citation>
    <scope>IDENTIFICATION</scope>
</reference>
<evidence type="ECO:0000259" key="3">
    <source>
        <dbReference type="Pfam" id="PF10170"/>
    </source>
</evidence>
<keyword evidence="5" id="KW-1185">Reference proteome</keyword>
<name>A0A0D3I6W1_EMIH1</name>
<dbReference type="KEGG" id="ehx:EMIHUDRAFT_218745"/>
<dbReference type="Proteomes" id="UP000013827">
    <property type="component" value="Unassembled WGS sequence"/>
</dbReference>
<dbReference type="PANTHER" id="PTHR31849:SF1">
    <property type="entry name" value="CYSTEINE-RICH DPF MOTIF DOMAIN-CONTAINING PROTEIN 1"/>
    <property type="match status" value="1"/>
</dbReference>
<feature type="domain" description="Cysteine-rich DPF motif" evidence="3">
    <location>
        <begin position="12"/>
        <end position="100"/>
    </location>
</feature>
<proteinExistence type="inferred from homology"/>
<reference evidence="5" key="1">
    <citation type="journal article" date="2013" name="Nature">
        <title>Pan genome of the phytoplankton Emiliania underpins its global distribution.</title>
        <authorList>
            <person name="Read B.A."/>
            <person name="Kegel J."/>
            <person name="Klute M.J."/>
            <person name="Kuo A."/>
            <person name="Lefebvre S.C."/>
            <person name="Maumus F."/>
            <person name="Mayer C."/>
            <person name="Miller J."/>
            <person name="Monier A."/>
            <person name="Salamov A."/>
            <person name="Young J."/>
            <person name="Aguilar M."/>
            <person name="Claverie J.M."/>
            <person name="Frickenhaus S."/>
            <person name="Gonzalez K."/>
            <person name="Herman E.K."/>
            <person name="Lin Y.C."/>
            <person name="Napier J."/>
            <person name="Ogata H."/>
            <person name="Sarno A.F."/>
            <person name="Shmutz J."/>
            <person name="Schroeder D."/>
            <person name="de Vargas C."/>
            <person name="Verret F."/>
            <person name="von Dassow P."/>
            <person name="Valentin K."/>
            <person name="Van de Peer Y."/>
            <person name="Wheeler G."/>
            <person name="Dacks J.B."/>
            <person name="Delwiche C.F."/>
            <person name="Dyhrman S.T."/>
            <person name="Glockner G."/>
            <person name="John U."/>
            <person name="Richards T."/>
            <person name="Worden A.Z."/>
            <person name="Zhang X."/>
            <person name="Grigoriev I.V."/>
            <person name="Allen A.E."/>
            <person name="Bidle K."/>
            <person name="Borodovsky M."/>
            <person name="Bowler C."/>
            <person name="Brownlee C."/>
            <person name="Cock J.M."/>
            <person name="Elias M."/>
            <person name="Gladyshev V.N."/>
            <person name="Groth M."/>
            <person name="Guda C."/>
            <person name="Hadaegh A."/>
            <person name="Iglesias-Rodriguez M.D."/>
            <person name="Jenkins J."/>
            <person name="Jones B.M."/>
            <person name="Lawson T."/>
            <person name="Leese F."/>
            <person name="Lindquist E."/>
            <person name="Lobanov A."/>
            <person name="Lomsadze A."/>
            <person name="Malik S.B."/>
            <person name="Marsh M.E."/>
            <person name="Mackinder L."/>
            <person name="Mock T."/>
            <person name="Mueller-Roeber B."/>
            <person name="Pagarete A."/>
            <person name="Parker M."/>
            <person name="Probert I."/>
            <person name="Quesneville H."/>
            <person name="Raines C."/>
            <person name="Rensing S.A."/>
            <person name="Riano-Pachon D.M."/>
            <person name="Richier S."/>
            <person name="Rokitta S."/>
            <person name="Shiraiwa Y."/>
            <person name="Soanes D.M."/>
            <person name="van der Giezen M."/>
            <person name="Wahlund T.M."/>
            <person name="Williams B."/>
            <person name="Wilson W."/>
            <person name="Wolfe G."/>
            <person name="Wurch L.L."/>
        </authorList>
    </citation>
    <scope>NUCLEOTIDE SEQUENCE</scope>
</reference>
<accession>A0A0D3I6W1</accession>
<evidence type="ECO:0000256" key="2">
    <source>
        <dbReference type="ARBA" id="ARBA00014801"/>
    </source>
</evidence>
<sequence>MGAREPESETSFTCALCGFESRIDYIGNRPPWAPSVVFRERAYILRDPTNAATNHPLCIGASCSVWVVCAAPACSLFYTRRLCVACQTRTEIRLELPAELRKG</sequence>
<dbReference type="PRINTS" id="PR01995">
    <property type="entry name" value="UPF0595"/>
</dbReference>
<dbReference type="InterPro" id="IPR042426">
    <property type="entry name" value="CDPF1"/>
</dbReference>
<dbReference type="RefSeq" id="XP_005759425.1">
    <property type="nucleotide sequence ID" value="XM_005759368.1"/>
</dbReference>
<evidence type="ECO:0000313" key="5">
    <source>
        <dbReference type="Proteomes" id="UP000013827"/>
    </source>
</evidence>
<dbReference type="GeneID" id="17253144"/>
<evidence type="ECO:0000256" key="1">
    <source>
        <dbReference type="ARBA" id="ARBA00007917"/>
    </source>
</evidence>
<dbReference type="EnsemblProtists" id="EOD06996">
    <property type="protein sequence ID" value="EOD06996"/>
    <property type="gene ID" value="EMIHUDRAFT_218745"/>
</dbReference>
<protein>
    <recommendedName>
        <fullName evidence="2">Cysteine-rich DPF motif domain-containing protein 1</fullName>
    </recommendedName>
</protein>
<dbReference type="PANTHER" id="PTHR31849">
    <property type="entry name" value="CYSTEINE-RICH PDF MOTIF DOMAIN-CONTAINING PROTEIN 1"/>
    <property type="match status" value="1"/>
</dbReference>
<evidence type="ECO:0000313" key="4">
    <source>
        <dbReference type="EnsemblProtists" id="EOD06996"/>
    </source>
</evidence>
<dbReference type="PaxDb" id="2903-EOD06996"/>
<dbReference type="HOGENOM" id="CLU_138011_0_0_1"/>
<organism evidence="4 5">
    <name type="scientific">Emiliania huxleyi (strain CCMP1516)</name>
    <dbReference type="NCBI Taxonomy" id="280463"/>
    <lineage>
        <taxon>Eukaryota</taxon>
        <taxon>Haptista</taxon>
        <taxon>Haptophyta</taxon>
        <taxon>Prymnesiophyceae</taxon>
        <taxon>Isochrysidales</taxon>
        <taxon>Noelaerhabdaceae</taxon>
        <taxon>Emiliania</taxon>
    </lineage>
</organism>